<dbReference type="EMBL" id="JAMXWF010000056">
    <property type="protein sequence ID" value="MDQ6413330.1"/>
    <property type="molecule type" value="Genomic_DNA"/>
</dbReference>
<organism evidence="2 4">
    <name type="scientific">Paraburkholderia madseniana</name>
    <dbReference type="NCBI Taxonomy" id="2599607"/>
    <lineage>
        <taxon>Bacteria</taxon>
        <taxon>Pseudomonadati</taxon>
        <taxon>Pseudomonadota</taxon>
        <taxon>Betaproteobacteria</taxon>
        <taxon>Burkholderiales</taxon>
        <taxon>Burkholderiaceae</taxon>
        <taxon>Paraburkholderia</taxon>
    </lineage>
</organism>
<evidence type="ECO:0000313" key="2">
    <source>
        <dbReference type="EMBL" id="MDQ6413330.1"/>
    </source>
</evidence>
<evidence type="ECO:0000313" key="1">
    <source>
        <dbReference type="EMBL" id="MCX4151517.1"/>
    </source>
</evidence>
<dbReference type="Proteomes" id="UP001209412">
    <property type="component" value="Unassembled WGS sequence"/>
</dbReference>
<gene>
    <name evidence="2" type="ORF">NIE36_40090</name>
    <name evidence="1" type="ORF">OSB80_40185</name>
</gene>
<keyword evidence="3" id="KW-1185">Reference proteome</keyword>
<name>A0AAP5EZU9_9BURK</name>
<proteinExistence type="predicted"/>
<accession>A0AAP5EZU9</accession>
<reference evidence="2" key="1">
    <citation type="submission" date="2022-06" db="EMBL/GenBank/DDBJ databases">
        <title>PHB producers.</title>
        <authorList>
            <person name="Besaury L."/>
        </authorList>
    </citation>
    <scope>NUCLEOTIDE SEQUENCE</scope>
    <source>
        <strain evidence="2 3">SEWS6</strain>
    </source>
</reference>
<dbReference type="Proteomes" id="UP001242288">
    <property type="component" value="Unassembled WGS sequence"/>
</dbReference>
<sequence>MIVKFILEIIDAATACPAKSFAIELPDPSVVSSLLEDEEFDARCVYELDAHETARISAHFGFSVGESASAILRPRHWLDDLPYQVHTNRELALMLDGVKPIAAFADEYPSLTDVSVIPERLFDRYVAAGRFVKREYVGIKVLKGHRTRRVLYARPDEAWRIDAYILLWHTGEVTGWNESLERMEGFLLGYEEWQTDAYIRAAKARTGASQQNTS</sequence>
<comment type="caution">
    <text evidence="2">The sequence shown here is derived from an EMBL/GenBank/DDBJ whole genome shotgun (WGS) entry which is preliminary data.</text>
</comment>
<dbReference type="RefSeq" id="WP_266261740.1">
    <property type="nucleotide sequence ID" value="NZ_JAMXWF010000056.1"/>
</dbReference>
<evidence type="ECO:0000313" key="4">
    <source>
        <dbReference type="Proteomes" id="UP001242288"/>
    </source>
</evidence>
<evidence type="ECO:0000313" key="3">
    <source>
        <dbReference type="Proteomes" id="UP001209412"/>
    </source>
</evidence>
<dbReference type="EMBL" id="JAPKHW010000056">
    <property type="protein sequence ID" value="MCX4151517.1"/>
    <property type="molecule type" value="Genomic_DNA"/>
</dbReference>
<dbReference type="AlphaFoldDB" id="A0AAP5EZU9"/>
<protein>
    <submittedName>
        <fullName evidence="2">Uncharacterized protein</fullName>
    </submittedName>
</protein>